<keyword evidence="1" id="KW-0812">Transmembrane</keyword>
<feature type="transmembrane region" description="Helical" evidence="1">
    <location>
        <begin position="175"/>
        <end position="195"/>
    </location>
</feature>
<reference evidence="2 3" key="1">
    <citation type="submission" date="2018-06" db="EMBL/GenBank/DDBJ databases">
        <title>Genomic Encyclopedia of Type Strains, Phase IV (KMG-IV): sequencing the most valuable type-strain genomes for metagenomic binning, comparative biology and taxonomic classification.</title>
        <authorList>
            <person name="Goeker M."/>
        </authorList>
    </citation>
    <scope>NUCLEOTIDE SEQUENCE [LARGE SCALE GENOMIC DNA]</scope>
    <source>
        <strain evidence="2 3">DSM 24032</strain>
    </source>
</reference>
<dbReference type="RefSeq" id="WP_113954614.1">
    <property type="nucleotide sequence ID" value="NZ_QNRT01000003.1"/>
</dbReference>
<feature type="transmembrane region" description="Helical" evidence="1">
    <location>
        <begin position="118"/>
        <end position="145"/>
    </location>
</feature>
<evidence type="ECO:0000256" key="1">
    <source>
        <dbReference type="SAM" id="Phobius"/>
    </source>
</evidence>
<gene>
    <name evidence="2" type="ORF">DFR28_10331</name>
</gene>
<name>A0A395JHP4_9GAMM</name>
<accession>A0A395JHP4</accession>
<feature type="transmembrane region" description="Helical" evidence="1">
    <location>
        <begin position="51"/>
        <end position="71"/>
    </location>
</feature>
<evidence type="ECO:0000313" key="2">
    <source>
        <dbReference type="EMBL" id="RBP49606.1"/>
    </source>
</evidence>
<dbReference type="InParanoid" id="A0A395JHP4"/>
<keyword evidence="3" id="KW-1185">Reference proteome</keyword>
<dbReference type="EMBL" id="QNRT01000003">
    <property type="protein sequence ID" value="RBP49606.1"/>
    <property type="molecule type" value="Genomic_DNA"/>
</dbReference>
<sequence length="204" mass="21868">MQNNDYILPGVAAIALAILYPLYWIGELTGSALSISAAAWENMLMLTFSDVLFLAIGLLVIYVYLSVKTILNDQLNFKRIDLLLLIMVGVNAIFIGTLSLDLAAAILPDAIVMQNKDLLLAVGFSLTVGVILVCGLLDVVIGLVLLANASKLPTLVKIFAVMTLIQGVFEVTVVFSPASIVIFPVSLIVLAAFFLTKPESIEVV</sequence>
<keyword evidence="1" id="KW-1133">Transmembrane helix</keyword>
<feature type="transmembrane region" description="Helical" evidence="1">
    <location>
        <begin position="7"/>
        <end position="26"/>
    </location>
</feature>
<dbReference type="Proteomes" id="UP000253083">
    <property type="component" value="Unassembled WGS sequence"/>
</dbReference>
<dbReference type="AlphaFoldDB" id="A0A395JHP4"/>
<evidence type="ECO:0000313" key="3">
    <source>
        <dbReference type="Proteomes" id="UP000253083"/>
    </source>
</evidence>
<proteinExistence type="predicted"/>
<feature type="transmembrane region" description="Helical" evidence="1">
    <location>
        <begin position="83"/>
        <end position="106"/>
    </location>
</feature>
<organism evidence="2 3">
    <name type="scientific">Arenicella xantha</name>
    <dbReference type="NCBI Taxonomy" id="644221"/>
    <lineage>
        <taxon>Bacteria</taxon>
        <taxon>Pseudomonadati</taxon>
        <taxon>Pseudomonadota</taxon>
        <taxon>Gammaproteobacteria</taxon>
        <taxon>Arenicellales</taxon>
        <taxon>Arenicellaceae</taxon>
        <taxon>Arenicella</taxon>
    </lineage>
</organism>
<dbReference type="OrthoDB" id="6238822at2"/>
<keyword evidence="1" id="KW-0472">Membrane</keyword>
<comment type="caution">
    <text evidence="2">The sequence shown here is derived from an EMBL/GenBank/DDBJ whole genome shotgun (WGS) entry which is preliminary data.</text>
</comment>
<protein>
    <submittedName>
        <fullName evidence="2">Uncharacterized protein</fullName>
    </submittedName>
</protein>